<protein>
    <recommendedName>
        <fullName evidence="3">HEXXH motif-containing protein</fullName>
    </recommendedName>
</protein>
<dbReference type="RefSeq" id="WP_133680700.1">
    <property type="nucleotide sequence ID" value="NZ_SNZP01000007.1"/>
</dbReference>
<evidence type="ECO:0000313" key="1">
    <source>
        <dbReference type="EMBL" id="TDR79724.1"/>
    </source>
</evidence>
<evidence type="ECO:0000313" key="2">
    <source>
        <dbReference type="Proteomes" id="UP000295611"/>
    </source>
</evidence>
<organism evidence="1 2">
    <name type="scientific">Paludibacterium purpuratum</name>
    <dbReference type="NCBI Taxonomy" id="1144873"/>
    <lineage>
        <taxon>Bacteria</taxon>
        <taxon>Pseudomonadati</taxon>
        <taxon>Pseudomonadota</taxon>
        <taxon>Betaproteobacteria</taxon>
        <taxon>Neisseriales</taxon>
        <taxon>Chromobacteriaceae</taxon>
        <taxon>Paludibacterium</taxon>
    </lineage>
</organism>
<keyword evidence="2" id="KW-1185">Reference proteome</keyword>
<comment type="caution">
    <text evidence="1">The sequence shown here is derived from an EMBL/GenBank/DDBJ whole genome shotgun (WGS) entry which is preliminary data.</text>
</comment>
<proteinExistence type="predicted"/>
<reference evidence="1 2" key="1">
    <citation type="submission" date="2019-03" db="EMBL/GenBank/DDBJ databases">
        <title>Genomic Encyclopedia of Type Strains, Phase III (KMG-III): the genomes of soil and plant-associated and newly described type strains.</title>
        <authorList>
            <person name="Whitman W."/>
        </authorList>
    </citation>
    <scope>NUCLEOTIDE SEQUENCE [LARGE SCALE GENOMIC DNA]</scope>
    <source>
        <strain evidence="1 2">CECT 8976</strain>
    </source>
</reference>
<dbReference type="EMBL" id="SNZP01000007">
    <property type="protein sequence ID" value="TDR79724.1"/>
    <property type="molecule type" value="Genomic_DNA"/>
</dbReference>
<dbReference type="AlphaFoldDB" id="A0A4R7B4Z5"/>
<sequence>MELIAKSKSDLIRHYKNICGNKNYKYDIGDLWPPACAEIRDPALFEKIPFSISHESIRCFDIGCLKLNWLDAEDGKSIIKAIGMDDLQVEPISYSESRAAFIEAGVKQFEDVCRNELEFISEFTSSIVWLTPKSATSSFGNASFYMVPHTTLLSDGSLFFIPPFKQIPREFGGFGFIENLYHEALHHQVHAHCAFTKTNYCIDGIDAFSHILSFPKRSDRTFTFFQAINACHVYRELTNFRQRVLVSLEKNASKSSESLSWLHEAKNEAFLMWKEFASELFKERDKFIQPWQDFIVAWKQEAEVLSAKSSYPMTDLAGN</sequence>
<accession>A0A4R7B4Z5</accession>
<evidence type="ECO:0008006" key="3">
    <source>
        <dbReference type="Google" id="ProtNLM"/>
    </source>
</evidence>
<dbReference type="Proteomes" id="UP000295611">
    <property type="component" value="Unassembled WGS sequence"/>
</dbReference>
<name>A0A4R7B4Z5_9NEIS</name>
<gene>
    <name evidence="1" type="ORF">DFP86_10788</name>
</gene>